<evidence type="ECO:0000256" key="1">
    <source>
        <dbReference type="ARBA" id="ARBA00022490"/>
    </source>
</evidence>
<dbReference type="Gene3D" id="3.40.50.460">
    <property type="entry name" value="Phosphofructokinase domain"/>
    <property type="match status" value="1"/>
</dbReference>
<keyword evidence="1" id="KW-0963">Cytoplasm</keyword>
<reference evidence="3" key="2">
    <citation type="submission" date="2023-04" db="EMBL/GenBank/DDBJ databases">
        <authorList>
            <person name="Bruccoleri R.E."/>
            <person name="Oakeley E.J."/>
            <person name="Faust A.-M."/>
            <person name="Dessus-Babus S."/>
            <person name="Altorfer M."/>
            <person name="Burckhardt D."/>
            <person name="Oertli M."/>
            <person name="Naumann U."/>
            <person name="Petersen F."/>
            <person name="Wong J."/>
        </authorList>
    </citation>
    <scope>NUCLEOTIDE SEQUENCE</scope>
    <source>
        <strain evidence="3">GSM-AAB239-AS_SAM_17_03QT</strain>
        <tissue evidence="3">Leaf</tissue>
    </source>
</reference>
<keyword evidence="2" id="KW-0324">Glycolysis</keyword>
<evidence type="ECO:0000313" key="4">
    <source>
        <dbReference type="Proteomes" id="UP001140949"/>
    </source>
</evidence>
<dbReference type="InterPro" id="IPR035966">
    <property type="entry name" value="PKF_sf"/>
</dbReference>
<evidence type="ECO:0000256" key="2">
    <source>
        <dbReference type="ARBA" id="ARBA00023152"/>
    </source>
</evidence>
<protein>
    <submittedName>
        <fullName evidence="3">Pyrophosphate--fructose 6-phosphate 1-phosphotransferase subunit alpha</fullName>
    </submittedName>
</protein>
<dbReference type="GO" id="GO:0003872">
    <property type="term" value="F:6-phosphofructokinase activity"/>
    <property type="evidence" value="ECO:0007669"/>
    <property type="project" value="InterPro"/>
</dbReference>
<comment type="caution">
    <text evidence="3">The sequence shown here is derived from an EMBL/GenBank/DDBJ whole genome shotgun (WGS) entry which is preliminary data.</text>
</comment>
<dbReference type="EMBL" id="JANAVB010000400">
    <property type="protein sequence ID" value="KAJ6853665.1"/>
    <property type="molecule type" value="Genomic_DNA"/>
</dbReference>
<dbReference type="PANTHER" id="PTHR43650">
    <property type="entry name" value="PYROPHOSPHATE--FRUCTOSE 6-PHOSPHATE 1-PHOSPHOTRANSFERASE"/>
    <property type="match status" value="1"/>
</dbReference>
<dbReference type="GO" id="GO:0005829">
    <property type="term" value="C:cytosol"/>
    <property type="evidence" value="ECO:0007669"/>
    <property type="project" value="TreeGrafter"/>
</dbReference>
<reference evidence="3" key="1">
    <citation type="journal article" date="2023" name="GigaByte">
        <title>Genome assembly of the bearded iris, Iris pallida Lam.</title>
        <authorList>
            <person name="Bruccoleri R.E."/>
            <person name="Oakeley E.J."/>
            <person name="Faust A.M.E."/>
            <person name="Altorfer M."/>
            <person name="Dessus-Babus S."/>
            <person name="Burckhardt D."/>
            <person name="Oertli M."/>
            <person name="Naumann U."/>
            <person name="Petersen F."/>
            <person name="Wong J."/>
        </authorList>
    </citation>
    <scope>NUCLEOTIDE SEQUENCE</scope>
    <source>
        <strain evidence="3">GSM-AAB239-AS_SAM_17_03QT</strain>
    </source>
</reference>
<dbReference type="AlphaFoldDB" id="A0AAX6INT3"/>
<dbReference type="Proteomes" id="UP001140949">
    <property type="component" value="Unassembled WGS sequence"/>
</dbReference>
<accession>A0AAX6INT3</accession>
<dbReference type="GO" id="GO:0047334">
    <property type="term" value="F:diphosphate-fructose-6-phosphate 1-phosphotransferase activity"/>
    <property type="evidence" value="ECO:0007669"/>
    <property type="project" value="TreeGrafter"/>
</dbReference>
<gene>
    <name evidence="3" type="ORF">M6B38_113575</name>
</gene>
<dbReference type="GO" id="GO:0009749">
    <property type="term" value="P:response to glucose"/>
    <property type="evidence" value="ECO:0007669"/>
    <property type="project" value="TreeGrafter"/>
</dbReference>
<name>A0AAX6INT3_IRIPA</name>
<sequence length="81" mass="9233">MWCYSNHGNDDGEAILTWSWSHTDWEACTVHPATVDLKGRAYELLRQKASSFLVDDMYRNPGPLQFEGPGAEVKPFSLCVW</sequence>
<organism evidence="3 4">
    <name type="scientific">Iris pallida</name>
    <name type="common">Sweet iris</name>
    <dbReference type="NCBI Taxonomy" id="29817"/>
    <lineage>
        <taxon>Eukaryota</taxon>
        <taxon>Viridiplantae</taxon>
        <taxon>Streptophyta</taxon>
        <taxon>Embryophyta</taxon>
        <taxon>Tracheophyta</taxon>
        <taxon>Spermatophyta</taxon>
        <taxon>Magnoliopsida</taxon>
        <taxon>Liliopsida</taxon>
        <taxon>Asparagales</taxon>
        <taxon>Iridaceae</taxon>
        <taxon>Iridoideae</taxon>
        <taxon>Irideae</taxon>
        <taxon>Iris</taxon>
    </lineage>
</organism>
<keyword evidence="4" id="KW-1185">Reference proteome</keyword>
<proteinExistence type="predicted"/>
<dbReference type="GO" id="GO:0015979">
    <property type="term" value="P:photosynthesis"/>
    <property type="evidence" value="ECO:0007669"/>
    <property type="project" value="TreeGrafter"/>
</dbReference>
<dbReference type="SUPFAM" id="SSF53784">
    <property type="entry name" value="Phosphofructokinase"/>
    <property type="match status" value="1"/>
</dbReference>
<dbReference type="PANTHER" id="PTHR43650:SF17">
    <property type="entry name" value="PYROPHOSPHATE--FRUCTOSE 6-PHOSPHATE 1-PHOSPHOTRANSFERASE SUBUNIT ALPHA 1"/>
    <property type="match status" value="1"/>
</dbReference>
<evidence type="ECO:0000313" key="3">
    <source>
        <dbReference type="EMBL" id="KAJ6853665.1"/>
    </source>
</evidence>